<evidence type="ECO:0000313" key="2">
    <source>
        <dbReference type="Proteomes" id="UP000026961"/>
    </source>
</evidence>
<reference evidence="1" key="2">
    <citation type="submission" date="2018-05" db="EMBL/GenBank/DDBJ databases">
        <title>OgluRS3 (Oryza glumaepatula Reference Sequence Version 3).</title>
        <authorList>
            <person name="Zhang J."/>
            <person name="Kudrna D."/>
            <person name="Lee S."/>
            <person name="Talag J."/>
            <person name="Welchert J."/>
            <person name="Wing R.A."/>
        </authorList>
    </citation>
    <scope>NUCLEOTIDE SEQUENCE [LARGE SCALE GENOMIC DNA]</scope>
</reference>
<organism evidence="1">
    <name type="scientific">Oryza glumipatula</name>
    <dbReference type="NCBI Taxonomy" id="40148"/>
    <lineage>
        <taxon>Eukaryota</taxon>
        <taxon>Viridiplantae</taxon>
        <taxon>Streptophyta</taxon>
        <taxon>Embryophyta</taxon>
        <taxon>Tracheophyta</taxon>
        <taxon>Spermatophyta</taxon>
        <taxon>Magnoliopsida</taxon>
        <taxon>Liliopsida</taxon>
        <taxon>Poales</taxon>
        <taxon>Poaceae</taxon>
        <taxon>BOP clade</taxon>
        <taxon>Oryzoideae</taxon>
        <taxon>Oryzeae</taxon>
        <taxon>Oryzinae</taxon>
        <taxon>Oryza</taxon>
    </lineage>
</organism>
<name>A0A0E0AJH0_9ORYZ</name>
<evidence type="ECO:0008006" key="3">
    <source>
        <dbReference type="Google" id="ProtNLM"/>
    </source>
</evidence>
<reference evidence="1" key="1">
    <citation type="submission" date="2015-04" db="UniProtKB">
        <authorList>
            <consortium name="EnsemblPlants"/>
        </authorList>
    </citation>
    <scope>IDENTIFICATION</scope>
</reference>
<dbReference type="Gramene" id="OGLUM07G12890.1">
    <property type="protein sequence ID" value="OGLUM07G12890.1"/>
    <property type="gene ID" value="OGLUM07G12890"/>
</dbReference>
<proteinExistence type="predicted"/>
<accession>A0A0E0AJH0</accession>
<protein>
    <recommendedName>
        <fullName evidence="3">DUF834 domain-containing protein</fullName>
    </recommendedName>
</protein>
<keyword evidence="2" id="KW-1185">Reference proteome</keyword>
<sequence>MAEVSELLTTTWVRCRSGGDATEKAALTTAGAPFHLAATAAARQRRWSGAGWRGGQRRCPLGSAETAAMREGEAGVAAWASSSLATLGWALARSEAGSAAERGESSEKRE</sequence>
<dbReference type="EnsemblPlants" id="OGLUM07G12890.1">
    <property type="protein sequence ID" value="OGLUM07G12890.1"/>
    <property type="gene ID" value="OGLUM07G12890"/>
</dbReference>
<dbReference type="STRING" id="40148.A0A0E0AJH0"/>
<dbReference type="Proteomes" id="UP000026961">
    <property type="component" value="Chromosome 7"/>
</dbReference>
<evidence type="ECO:0000313" key="1">
    <source>
        <dbReference type="EnsemblPlants" id="OGLUM07G12890.1"/>
    </source>
</evidence>
<dbReference type="HOGENOM" id="CLU_2174939_0_0_1"/>
<dbReference type="AlphaFoldDB" id="A0A0E0AJH0"/>